<dbReference type="EMBL" id="BMKM01000002">
    <property type="protein sequence ID" value="GGE14603.1"/>
    <property type="molecule type" value="Genomic_DNA"/>
</dbReference>
<dbReference type="RefSeq" id="WP_182498796.1">
    <property type="nucleotide sequence ID" value="NZ_BMKM01000002.1"/>
</dbReference>
<gene>
    <name evidence="1" type="ORF">GCM10011516_10480</name>
</gene>
<sequence length="199" mass="22617">MKNFIPAQHEGKDMTISDSVEFENEIQAKNFYLEAKNRVLAINDWDEIGKFSISTFEHLDPFGKHSEEKPQEGDFVKIDIPGPGLWSSSGYDYVQIEQITETSDNSEELFSLTLRPSSMPMGNDDHETKHFFKNMATSTLQIKRDGKTVEASYYGRNEVMNLDLNSIIDRLRNIFVALGAKLGASYPQWKSLIAGILEK</sequence>
<dbReference type="Proteomes" id="UP000614460">
    <property type="component" value="Unassembled WGS sequence"/>
</dbReference>
<keyword evidence="2" id="KW-1185">Reference proteome</keyword>
<comment type="caution">
    <text evidence="1">The sequence shown here is derived from an EMBL/GenBank/DDBJ whole genome shotgun (WGS) entry which is preliminary data.</text>
</comment>
<proteinExistence type="predicted"/>
<name>A0A8H9FXR3_9SPHI</name>
<reference evidence="1" key="1">
    <citation type="journal article" date="2014" name="Int. J. Syst. Evol. Microbiol.">
        <title>Complete genome sequence of Corynebacterium casei LMG S-19264T (=DSM 44701T), isolated from a smear-ripened cheese.</title>
        <authorList>
            <consortium name="US DOE Joint Genome Institute (JGI-PGF)"/>
            <person name="Walter F."/>
            <person name="Albersmeier A."/>
            <person name="Kalinowski J."/>
            <person name="Ruckert C."/>
        </authorList>
    </citation>
    <scope>NUCLEOTIDE SEQUENCE</scope>
    <source>
        <strain evidence="1">CGMCC 1.15966</strain>
    </source>
</reference>
<accession>A0A8H9FXR3</accession>
<protein>
    <submittedName>
        <fullName evidence="1">Uncharacterized protein</fullName>
    </submittedName>
</protein>
<evidence type="ECO:0000313" key="1">
    <source>
        <dbReference type="EMBL" id="GGE14603.1"/>
    </source>
</evidence>
<evidence type="ECO:0000313" key="2">
    <source>
        <dbReference type="Proteomes" id="UP000614460"/>
    </source>
</evidence>
<organism evidence="1 2">
    <name type="scientific">Sphingobacterium cellulitidis</name>
    <dbReference type="NCBI Taxonomy" id="1768011"/>
    <lineage>
        <taxon>Bacteria</taxon>
        <taxon>Pseudomonadati</taxon>
        <taxon>Bacteroidota</taxon>
        <taxon>Sphingobacteriia</taxon>
        <taxon>Sphingobacteriales</taxon>
        <taxon>Sphingobacteriaceae</taxon>
        <taxon>Sphingobacterium</taxon>
    </lineage>
</organism>
<dbReference type="AlphaFoldDB" id="A0A8H9FXR3"/>
<reference evidence="1" key="2">
    <citation type="submission" date="2020-09" db="EMBL/GenBank/DDBJ databases">
        <authorList>
            <person name="Sun Q."/>
            <person name="Zhou Y."/>
        </authorList>
    </citation>
    <scope>NUCLEOTIDE SEQUENCE</scope>
    <source>
        <strain evidence="1">CGMCC 1.15966</strain>
    </source>
</reference>